<reference evidence="1 2" key="1">
    <citation type="journal article" date="2013" name="PLoS Genet.">
        <title>Comparative genome structure, secondary metabolite, and effector coding capacity across Cochliobolus pathogens.</title>
        <authorList>
            <person name="Condon B.J."/>
            <person name="Leng Y."/>
            <person name="Wu D."/>
            <person name="Bushley K.E."/>
            <person name="Ohm R.A."/>
            <person name="Otillar R."/>
            <person name="Martin J."/>
            <person name="Schackwitz W."/>
            <person name="Grimwood J."/>
            <person name="MohdZainudin N."/>
            <person name="Xue C."/>
            <person name="Wang R."/>
            <person name="Manning V.A."/>
            <person name="Dhillon B."/>
            <person name="Tu Z.J."/>
            <person name="Steffenson B.J."/>
            <person name="Salamov A."/>
            <person name="Sun H."/>
            <person name="Lowry S."/>
            <person name="LaButti K."/>
            <person name="Han J."/>
            <person name="Copeland A."/>
            <person name="Lindquist E."/>
            <person name="Barry K."/>
            <person name="Schmutz J."/>
            <person name="Baker S.E."/>
            <person name="Ciuffetti L.M."/>
            <person name="Grigoriev I.V."/>
            <person name="Zhong S."/>
            <person name="Turgeon B.G."/>
        </authorList>
    </citation>
    <scope>NUCLEOTIDE SEQUENCE [LARGE SCALE GENOMIC DNA]</scope>
    <source>
        <strain evidence="1 2">26-R-13</strain>
    </source>
</reference>
<keyword evidence="2" id="KW-1185">Reference proteome</keyword>
<dbReference type="AlphaFoldDB" id="W6YFQ4"/>
<dbReference type="EMBL" id="KI964594">
    <property type="protein sequence ID" value="EUC34279.1"/>
    <property type="molecule type" value="Genomic_DNA"/>
</dbReference>
<accession>W6YFQ4</accession>
<organism evidence="1 2">
    <name type="scientific">Cochliobolus carbonum (strain 26-R-13)</name>
    <name type="common">Maize leaf spot fungus</name>
    <name type="synonym">Bipolaris zeicola</name>
    <dbReference type="NCBI Taxonomy" id="930089"/>
    <lineage>
        <taxon>Eukaryota</taxon>
        <taxon>Fungi</taxon>
        <taxon>Dikarya</taxon>
        <taxon>Ascomycota</taxon>
        <taxon>Pezizomycotina</taxon>
        <taxon>Dothideomycetes</taxon>
        <taxon>Pleosporomycetidae</taxon>
        <taxon>Pleosporales</taxon>
        <taxon>Pleosporineae</taxon>
        <taxon>Pleosporaceae</taxon>
        <taxon>Bipolaris</taxon>
    </lineage>
</organism>
<evidence type="ECO:0000313" key="1">
    <source>
        <dbReference type="EMBL" id="EUC34279.1"/>
    </source>
</evidence>
<dbReference type="KEGG" id="bze:COCCADRAFT_93845"/>
<evidence type="ECO:0000313" key="2">
    <source>
        <dbReference type="Proteomes" id="UP000053841"/>
    </source>
</evidence>
<proteinExistence type="predicted"/>
<protein>
    <submittedName>
        <fullName evidence="1">Uncharacterized protein</fullName>
    </submittedName>
</protein>
<gene>
    <name evidence="1" type="ORF">COCCADRAFT_93845</name>
</gene>
<name>W6YFQ4_COCC2</name>
<dbReference type="RefSeq" id="XP_007711429.1">
    <property type="nucleotide sequence ID" value="XM_007713239.1"/>
</dbReference>
<dbReference type="Proteomes" id="UP000053841">
    <property type="component" value="Unassembled WGS sequence"/>
</dbReference>
<sequence>MCRKCRDRPSCVESLPGVLSITSSDIRARLTESAWGGVQAMPEAQRSINKSQIDHATRLHVDSN</sequence>
<dbReference type="GeneID" id="19153645"/>
<dbReference type="HOGENOM" id="CLU_2867343_0_0_1"/>